<evidence type="ECO:0000313" key="5">
    <source>
        <dbReference type="EMBL" id="BAU23349.1"/>
    </source>
</evidence>
<keyword evidence="1 3" id="KW-0694">RNA-binding</keyword>
<dbReference type="InterPro" id="IPR004538">
    <property type="entry name" value="Hemolysin_A/TlyA"/>
</dbReference>
<evidence type="ECO:0000313" key="6">
    <source>
        <dbReference type="Proteomes" id="UP000068196"/>
    </source>
</evidence>
<dbReference type="Gene3D" id="3.40.50.150">
    <property type="entry name" value="Vaccinia Virus protein VP39"/>
    <property type="match status" value="1"/>
</dbReference>
<dbReference type="AlphaFoldDB" id="A0A0U5BXC1"/>
<dbReference type="InterPro" id="IPR047048">
    <property type="entry name" value="TlyA"/>
</dbReference>
<dbReference type="CDD" id="cd00165">
    <property type="entry name" value="S4"/>
    <property type="match status" value="1"/>
</dbReference>
<gene>
    <name evidence="5" type="ORF">THC_0965</name>
</gene>
<dbReference type="KEGG" id="cthi:THC_0965"/>
<dbReference type="SMART" id="SM00363">
    <property type="entry name" value="S4"/>
    <property type="match status" value="1"/>
</dbReference>
<dbReference type="CDD" id="cd02440">
    <property type="entry name" value="AdoMet_MTases"/>
    <property type="match status" value="1"/>
</dbReference>
<dbReference type="Gene3D" id="3.10.290.10">
    <property type="entry name" value="RNA-binding S4 domain"/>
    <property type="match status" value="1"/>
</dbReference>
<dbReference type="GO" id="GO:0003723">
    <property type="term" value="F:RNA binding"/>
    <property type="evidence" value="ECO:0007669"/>
    <property type="project" value="UniProtKB-KW"/>
</dbReference>
<dbReference type="InterPro" id="IPR029063">
    <property type="entry name" value="SAM-dependent_MTases_sf"/>
</dbReference>
<dbReference type="InterPro" id="IPR002942">
    <property type="entry name" value="S4_RNA-bd"/>
</dbReference>
<dbReference type="Proteomes" id="UP000068196">
    <property type="component" value="Chromosome"/>
</dbReference>
<dbReference type="PANTHER" id="PTHR32319">
    <property type="entry name" value="BACTERIAL HEMOLYSIN-LIKE PROTEIN"/>
    <property type="match status" value="1"/>
</dbReference>
<evidence type="ECO:0000259" key="4">
    <source>
        <dbReference type="SMART" id="SM00363"/>
    </source>
</evidence>
<dbReference type="Pfam" id="PF01728">
    <property type="entry name" value="FtsJ"/>
    <property type="match status" value="1"/>
</dbReference>
<evidence type="ECO:0000256" key="3">
    <source>
        <dbReference type="PROSITE-ProRule" id="PRU00182"/>
    </source>
</evidence>
<dbReference type="GO" id="GO:0032259">
    <property type="term" value="P:methylation"/>
    <property type="evidence" value="ECO:0007669"/>
    <property type="project" value="UniProtKB-KW"/>
</dbReference>
<keyword evidence="5" id="KW-0808">Transferase</keyword>
<dbReference type="SUPFAM" id="SSF53335">
    <property type="entry name" value="S-adenosyl-L-methionine-dependent methyltransferases"/>
    <property type="match status" value="1"/>
</dbReference>
<keyword evidence="6" id="KW-1185">Reference proteome</keyword>
<reference evidence="5 6" key="1">
    <citation type="journal article" date="2016" name="Int. J. Syst. Evol. Microbiol.">
        <title>Caldimicrobium thiodismutans sp. nov., a sulfur-disproportionating bacterium isolated from a hot spring, and emended description of the genus Caldimicrobium.</title>
        <authorList>
            <person name="Kojima H."/>
            <person name="Umezawa K."/>
            <person name="Fukui M."/>
        </authorList>
    </citation>
    <scope>NUCLEOTIDE SEQUENCE [LARGE SCALE GENOMIC DNA]</scope>
    <source>
        <strain evidence="5 6">TF1</strain>
    </source>
</reference>
<dbReference type="GO" id="GO:0008168">
    <property type="term" value="F:methyltransferase activity"/>
    <property type="evidence" value="ECO:0007669"/>
    <property type="project" value="UniProtKB-KW"/>
</dbReference>
<dbReference type="InterPro" id="IPR036986">
    <property type="entry name" value="S4_RNA-bd_sf"/>
</dbReference>
<evidence type="ECO:0000256" key="2">
    <source>
        <dbReference type="ARBA" id="ARBA00029460"/>
    </source>
</evidence>
<keyword evidence="5" id="KW-0489">Methyltransferase</keyword>
<evidence type="ECO:0000256" key="1">
    <source>
        <dbReference type="ARBA" id="ARBA00022884"/>
    </source>
</evidence>
<comment type="similarity">
    <text evidence="2">Belongs to the TlyA family.</text>
</comment>
<proteinExistence type="inferred from homology"/>
<dbReference type="PATRIC" id="fig|1653476.3.peg.1003"/>
<dbReference type="PROSITE" id="PS50889">
    <property type="entry name" value="S4"/>
    <property type="match status" value="1"/>
</dbReference>
<protein>
    <submittedName>
        <fullName evidence="5">RNA methyltransferase</fullName>
    </submittedName>
</protein>
<dbReference type="STRING" id="1653476.THC_0965"/>
<dbReference type="OrthoDB" id="9784736at2"/>
<sequence>MSSKKTRIDLLLVKRGLAESRQKAQALILSGKVFYSMDGLNFHPVLKPGEAFPESVILQIKEDIPYVSRGGLKLEGALKVFEINPEGMVCLDVGASTGGFTHCLLLKGAQKIYAVDVGKGQLHFKLRNHPQVILMENINARYLTPDMFPEKFDLITVDVSFISLEKILPVLIPLLKAEGLILALIKPQFELSPKEVKKGVVRDPKLHFKVVQKIWSFAESLGLRPLGVAESSIPGAKGNKEFFICLKKQAML</sequence>
<name>A0A0U5BXC1_9BACT</name>
<dbReference type="PIRSF" id="PIRSF005578">
    <property type="entry name" value="TlyA"/>
    <property type="match status" value="1"/>
</dbReference>
<dbReference type="RefSeq" id="WP_068514120.1">
    <property type="nucleotide sequence ID" value="NZ_AP014945.1"/>
</dbReference>
<organism evidence="5 6">
    <name type="scientific">Caldimicrobium thiodismutans</name>
    <dbReference type="NCBI Taxonomy" id="1653476"/>
    <lineage>
        <taxon>Bacteria</taxon>
        <taxon>Pseudomonadati</taxon>
        <taxon>Thermodesulfobacteriota</taxon>
        <taxon>Thermodesulfobacteria</taxon>
        <taxon>Thermodesulfobacteriales</taxon>
        <taxon>Thermodesulfobacteriaceae</taxon>
        <taxon>Caldimicrobium</taxon>
    </lineage>
</organism>
<feature type="domain" description="RNA-binding S4" evidence="4">
    <location>
        <begin position="6"/>
        <end position="75"/>
    </location>
</feature>
<accession>A0A0U5BXC1</accession>
<dbReference type="EMBL" id="AP014945">
    <property type="protein sequence ID" value="BAU23349.1"/>
    <property type="molecule type" value="Genomic_DNA"/>
</dbReference>
<dbReference type="InterPro" id="IPR002877">
    <property type="entry name" value="RNA_MeTrfase_FtsJ_dom"/>
</dbReference>
<dbReference type="PANTHER" id="PTHR32319:SF0">
    <property type="entry name" value="BACTERIAL HEMOLYSIN-LIKE PROTEIN"/>
    <property type="match status" value="1"/>
</dbReference>
<dbReference type="NCBIfam" id="TIGR00478">
    <property type="entry name" value="tly"/>
    <property type="match status" value="1"/>
</dbReference>
<reference evidence="6" key="2">
    <citation type="journal article" date="2016" name="Int. J. Syst. Evol. Microbiol.">
        <title>Caldimicrobium thiodismutans sp. nov., a sulfur-disproportionating bacterium isolated from a hot spring.</title>
        <authorList>
            <person name="Kojima H."/>
            <person name="Umezawa K."/>
            <person name="Fukui M."/>
        </authorList>
    </citation>
    <scope>NUCLEOTIDE SEQUENCE [LARGE SCALE GENOMIC DNA]</scope>
    <source>
        <strain evidence="6">TF1</strain>
    </source>
</reference>